<name>A0ABP8N073_9BACT</name>
<sequence length="209" mass="23294">MEKFSVLYEEKKKSINTALAVIVLAVGGFFAYKYLVAGPKEEKAALKMMRAEQYYAMDSLNLALNGDAANPGFLRIIKQFDGSANANLAHYYAASCYMKMGDSKSALKHLQDFDAHGTIFEHPKAGLLGDIYMESNDTKKAIDQYKTATADADDDVFTPMYLQRLAIAYEKSNQTDEAIKAYKRIRDEYPRSPSGRDVEKALAQLGVLD</sequence>
<evidence type="ECO:0008006" key="5">
    <source>
        <dbReference type="Google" id="ProtNLM"/>
    </source>
</evidence>
<dbReference type="SUPFAM" id="SSF48452">
    <property type="entry name" value="TPR-like"/>
    <property type="match status" value="1"/>
</dbReference>
<keyword evidence="1" id="KW-0802">TPR repeat</keyword>
<dbReference type="Pfam" id="PF13174">
    <property type="entry name" value="TPR_6"/>
    <property type="match status" value="2"/>
</dbReference>
<dbReference type="Proteomes" id="UP001501410">
    <property type="component" value="Unassembled WGS sequence"/>
</dbReference>
<dbReference type="InterPro" id="IPR011990">
    <property type="entry name" value="TPR-like_helical_dom_sf"/>
</dbReference>
<organism evidence="3 4">
    <name type="scientific">Rurimicrobium arvi</name>
    <dbReference type="NCBI Taxonomy" id="2049916"/>
    <lineage>
        <taxon>Bacteria</taxon>
        <taxon>Pseudomonadati</taxon>
        <taxon>Bacteroidota</taxon>
        <taxon>Chitinophagia</taxon>
        <taxon>Chitinophagales</taxon>
        <taxon>Chitinophagaceae</taxon>
        <taxon>Rurimicrobium</taxon>
    </lineage>
</organism>
<reference evidence="4" key="1">
    <citation type="journal article" date="2019" name="Int. J. Syst. Evol. Microbiol.">
        <title>The Global Catalogue of Microorganisms (GCM) 10K type strain sequencing project: providing services to taxonomists for standard genome sequencing and annotation.</title>
        <authorList>
            <consortium name="The Broad Institute Genomics Platform"/>
            <consortium name="The Broad Institute Genome Sequencing Center for Infectious Disease"/>
            <person name="Wu L."/>
            <person name="Ma J."/>
        </authorList>
    </citation>
    <scope>NUCLEOTIDE SEQUENCE [LARGE SCALE GENOMIC DNA]</scope>
    <source>
        <strain evidence="4">JCM 31921</strain>
    </source>
</reference>
<evidence type="ECO:0000313" key="3">
    <source>
        <dbReference type="EMBL" id="GAA4459028.1"/>
    </source>
</evidence>
<feature type="transmembrane region" description="Helical" evidence="2">
    <location>
        <begin position="15"/>
        <end position="35"/>
    </location>
</feature>
<keyword evidence="2" id="KW-0472">Membrane</keyword>
<evidence type="ECO:0000313" key="4">
    <source>
        <dbReference type="Proteomes" id="UP001501410"/>
    </source>
</evidence>
<keyword evidence="2" id="KW-0812">Transmembrane</keyword>
<feature type="repeat" description="TPR" evidence="1">
    <location>
        <begin position="159"/>
        <end position="192"/>
    </location>
</feature>
<evidence type="ECO:0000256" key="1">
    <source>
        <dbReference type="PROSITE-ProRule" id="PRU00339"/>
    </source>
</evidence>
<gene>
    <name evidence="3" type="ORF">GCM10023092_28270</name>
</gene>
<dbReference type="Pfam" id="PF13181">
    <property type="entry name" value="TPR_8"/>
    <property type="match status" value="1"/>
</dbReference>
<dbReference type="EMBL" id="BAABEZ010000024">
    <property type="protein sequence ID" value="GAA4459028.1"/>
    <property type="molecule type" value="Genomic_DNA"/>
</dbReference>
<comment type="caution">
    <text evidence="3">The sequence shown here is derived from an EMBL/GenBank/DDBJ whole genome shotgun (WGS) entry which is preliminary data.</text>
</comment>
<protein>
    <recommendedName>
        <fullName evidence="5">Tetratricopeptide repeat protein</fullName>
    </recommendedName>
</protein>
<dbReference type="Gene3D" id="1.25.40.10">
    <property type="entry name" value="Tetratricopeptide repeat domain"/>
    <property type="match status" value="2"/>
</dbReference>
<keyword evidence="4" id="KW-1185">Reference proteome</keyword>
<dbReference type="InterPro" id="IPR019734">
    <property type="entry name" value="TPR_rpt"/>
</dbReference>
<accession>A0ABP8N073</accession>
<evidence type="ECO:0000256" key="2">
    <source>
        <dbReference type="SAM" id="Phobius"/>
    </source>
</evidence>
<proteinExistence type="predicted"/>
<dbReference type="PROSITE" id="PS50005">
    <property type="entry name" value="TPR"/>
    <property type="match status" value="1"/>
</dbReference>
<keyword evidence="2" id="KW-1133">Transmembrane helix</keyword>